<dbReference type="AlphaFoldDB" id="A0A2S8GMC1"/>
<reference evidence="1 2" key="1">
    <citation type="submission" date="2018-02" db="EMBL/GenBank/DDBJ databases">
        <title>Comparative genomes isolates from brazilian mangrove.</title>
        <authorList>
            <person name="Araujo J.E."/>
            <person name="Taketani R.G."/>
            <person name="Silva M.C.P."/>
            <person name="Loureco M.V."/>
            <person name="Andreote F.D."/>
        </authorList>
    </citation>
    <scope>NUCLEOTIDE SEQUENCE [LARGE SCALE GENOMIC DNA]</scope>
    <source>
        <strain evidence="1 2">Nap-Phe MGV</strain>
    </source>
</reference>
<protein>
    <recommendedName>
        <fullName evidence="3">DUF1573 domain-containing protein</fullName>
    </recommendedName>
</protein>
<evidence type="ECO:0008006" key="3">
    <source>
        <dbReference type="Google" id="ProtNLM"/>
    </source>
</evidence>
<dbReference type="PANTHER" id="PTHR37833">
    <property type="entry name" value="LIPOPROTEIN-RELATED"/>
    <property type="match status" value="1"/>
</dbReference>
<dbReference type="Gene3D" id="2.60.40.10">
    <property type="entry name" value="Immunoglobulins"/>
    <property type="match status" value="1"/>
</dbReference>
<name>A0A2S8GMC1_9BACT</name>
<organism evidence="1 2">
    <name type="scientific">Blastopirellula marina</name>
    <dbReference type="NCBI Taxonomy" id="124"/>
    <lineage>
        <taxon>Bacteria</taxon>
        <taxon>Pseudomonadati</taxon>
        <taxon>Planctomycetota</taxon>
        <taxon>Planctomycetia</taxon>
        <taxon>Pirellulales</taxon>
        <taxon>Pirellulaceae</taxon>
        <taxon>Blastopirellula</taxon>
    </lineage>
</organism>
<dbReference type="InterPro" id="IPR013783">
    <property type="entry name" value="Ig-like_fold"/>
</dbReference>
<dbReference type="PANTHER" id="PTHR37833:SF1">
    <property type="entry name" value="SIGNAL PEPTIDE PROTEIN"/>
    <property type="match status" value="1"/>
</dbReference>
<dbReference type="Pfam" id="PF07610">
    <property type="entry name" value="DUF1573"/>
    <property type="match status" value="1"/>
</dbReference>
<proteinExistence type="predicted"/>
<gene>
    <name evidence="1" type="ORF">C5Y93_13650</name>
</gene>
<dbReference type="Proteomes" id="UP000237819">
    <property type="component" value="Unassembled WGS sequence"/>
</dbReference>
<sequence>MSSSIIHRTVLAMCFTLSVIAGVIFRTTNNTEDDPDLLVAESDLALGSVWSGSKHTHIFTIQNISDHDVAILQFAMSCKCTEVMPEQLTVPSGESRQVRLIYNAESSLPDQTQGDGAPFSLVVSPVVESLSTSDRYAWTFHGKCESIFRDLAGTFQLEASRNQDETGSSFTCGIQLEPLISVDDLLVADMNSFATSVKQSRDGKSFHIEITCGSEPSPEAINTELRVTLLRNNLPVISGIPIPLSIAFPGPISMSPPAIDFGLVSPGTSVRQTLVAKMATDREGLLPISQPVGDDTNCDMRIVSATASRAILEAHLVAPKEPGFYCQDFRISACTSSGATVATVSIPVRYQVITKTP</sequence>
<comment type="caution">
    <text evidence="1">The sequence shown here is derived from an EMBL/GenBank/DDBJ whole genome shotgun (WGS) entry which is preliminary data.</text>
</comment>
<dbReference type="InterPro" id="IPR011467">
    <property type="entry name" value="DUF1573"/>
</dbReference>
<accession>A0A2S8GMC1</accession>
<evidence type="ECO:0000313" key="1">
    <source>
        <dbReference type="EMBL" id="PQO45491.1"/>
    </source>
</evidence>
<evidence type="ECO:0000313" key="2">
    <source>
        <dbReference type="Proteomes" id="UP000237819"/>
    </source>
</evidence>
<dbReference type="EMBL" id="PUHZ01000014">
    <property type="protein sequence ID" value="PQO45491.1"/>
    <property type="molecule type" value="Genomic_DNA"/>
</dbReference>